<sequence>MGSVARSGKVHRHTGGDARHPGAGRRAGGSAHLSPVRGGPLHGRPPPPAARPGHATSPQSHPLVAPEPGRVHNSAHIAFGCAAAELGELALRHKLRVQPRNSRAPGLDIYPLRGDIQLLDTGRTALVRAGDLLTEPARHSDSGQQAISPHRWLRQHRRAALSRHRRQLVHRDILRHVPGGFFGRERHYPDRLYATR</sequence>
<accession>A0ABW6U3W6</accession>
<organism evidence="6 7">
    <name type="scientific">Streptomyces nondiastaticus</name>
    <dbReference type="NCBI Taxonomy" id="3154512"/>
    <lineage>
        <taxon>Bacteria</taxon>
        <taxon>Bacillati</taxon>
        <taxon>Actinomycetota</taxon>
        <taxon>Actinomycetes</taxon>
        <taxon>Kitasatosporales</taxon>
        <taxon>Streptomycetaceae</taxon>
        <taxon>Streptomyces</taxon>
    </lineage>
</organism>
<dbReference type="EMBL" id="JBIAUT010000010">
    <property type="protein sequence ID" value="MFF4219495.1"/>
    <property type="molecule type" value="Genomic_DNA"/>
</dbReference>
<keyword evidence="3" id="KW-0446">Lipid-binding</keyword>
<name>A0ABW6U3W6_9ACTN</name>
<keyword evidence="2" id="KW-0333">Golgi apparatus</keyword>
<evidence type="ECO:0000313" key="6">
    <source>
        <dbReference type="EMBL" id="MFF4219495.1"/>
    </source>
</evidence>
<keyword evidence="7" id="KW-1185">Reference proteome</keyword>
<dbReference type="Proteomes" id="UP001602123">
    <property type="component" value="Unassembled WGS sequence"/>
</dbReference>
<evidence type="ECO:0000313" key="7">
    <source>
        <dbReference type="Proteomes" id="UP001602123"/>
    </source>
</evidence>
<keyword evidence="4" id="KW-0472">Membrane</keyword>
<dbReference type="RefSeq" id="WP_388631156.1">
    <property type="nucleotide sequence ID" value="NZ_JBIAUT010000010.1"/>
</dbReference>
<dbReference type="InterPro" id="IPR038261">
    <property type="entry name" value="GPP34-like_sf"/>
</dbReference>
<dbReference type="Pfam" id="PF05719">
    <property type="entry name" value="GPP34"/>
    <property type="match status" value="1"/>
</dbReference>
<comment type="caution">
    <text evidence="6">The sequence shown here is derived from an EMBL/GenBank/DDBJ whole genome shotgun (WGS) entry which is preliminary data.</text>
</comment>
<evidence type="ECO:0000256" key="4">
    <source>
        <dbReference type="ARBA" id="ARBA00023136"/>
    </source>
</evidence>
<evidence type="ECO:0000256" key="2">
    <source>
        <dbReference type="ARBA" id="ARBA00023034"/>
    </source>
</evidence>
<comment type="subcellular location">
    <subcellularLocation>
        <location evidence="1">Golgi apparatus membrane</location>
        <topology evidence="1">Peripheral membrane protein</topology>
        <orientation evidence="1">Cytoplasmic side</orientation>
    </subcellularLocation>
</comment>
<evidence type="ECO:0000256" key="1">
    <source>
        <dbReference type="ARBA" id="ARBA00004255"/>
    </source>
</evidence>
<protein>
    <submittedName>
        <fullName evidence="6">GPP34 family phosphoprotein</fullName>
    </submittedName>
</protein>
<evidence type="ECO:0000256" key="5">
    <source>
        <dbReference type="SAM" id="MobiDB-lite"/>
    </source>
</evidence>
<dbReference type="Gene3D" id="1.10.3630.10">
    <property type="entry name" value="yeast vps74-n-term truncation variant domain like"/>
    <property type="match status" value="1"/>
</dbReference>
<evidence type="ECO:0000256" key="3">
    <source>
        <dbReference type="ARBA" id="ARBA00023121"/>
    </source>
</evidence>
<gene>
    <name evidence="6" type="ORF">ACFYZM_24915</name>
</gene>
<dbReference type="InterPro" id="IPR008628">
    <property type="entry name" value="GPP34-like"/>
</dbReference>
<reference evidence="6 7" key="1">
    <citation type="submission" date="2024-10" db="EMBL/GenBank/DDBJ databases">
        <title>The Natural Products Discovery Center: Release of the First 8490 Sequenced Strains for Exploring Actinobacteria Biosynthetic Diversity.</title>
        <authorList>
            <person name="Kalkreuter E."/>
            <person name="Kautsar S.A."/>
            <person name="Yang D."/>
            <person name="Bader C.D."/>
            <person name="Teijaro C.N."/>
            <person name="Fluegel L."/>
            <person name="Davis C.M."/>
            <person name="Simpson J.R."/>
            <person name="Lauterbach L."/>
            <person name="Steele A.D."/>
            <person name="Gui C."/>
            <person name="Meng S."/>
            <person name="Li G."/>
            <person name="Viehrig K."/>
            <person name="Ye F."/>
            <person name="Su P."/>
            <person name="Kiefer A.F."/>
            <person name="Nichols A."/>
            <person name="Cepeda A.J."/>
            <person name="Yan W."/>
            <person name="Fan B."/>
            <person name="Jiang Y."/>
            <person name="Adhikari A."/>
            <person name="Zheng C.-J."/>
            <person name="Schuster L."/>
            <person name="Cowan T.M."/>
            <person name="Smanski M.J."/>
            <person name="Chevrette M.G."/>
            <person name="De Carvalho L.P.S."/>
            <person name="Shen B."/>
        </authorList>
    </citation>
    <scope>NUCLEOTIDE SEQUENCE [LARGE SCALE GENOMIC DNA]</scope>
    <source>
        <strain evidence="6 7">NPDC001650</strain>
    </source>
</reference>
<proteinExistence type="predicted"/>
<feature type="region of interest" description="Disordered" evidence="5">
    <location>
        <begin position="1"/>
        <end position="69"/>
    </location>
</feature>